<keyword evidence="3" id="KW-1185">Reference proteome</keyword>
<keyword evidence="1" id="KW-0472">Membrane</keyword>
<evidence type="ECO:0000313" key="3">
    <source>
        <dbReference type="Proteomes" id="UP000237105"/>
    </source>
</evidence>
<dbReference type="STRING" id="3476.A0A2P5C165"/>
<reference evidence="3" key="1">
    <citation type="submission" date="2016-06" db="EMBL/GenBank/DDBJ databases">
        <title>Parallel loss of symbiosis genes in relatives of nitrogen-fixing non-legume Parasponia.</title>
        <authorList>
            <person name="Van Velzen R."/>
            <person name="Holmer R."/>
            <person name="Bu F."/>
            <person name="Rutten L."/>
            <person name="Van Zeijl A."/>
            <person name="Liu W."/>
            <person name="Santuari L."/>
            <person name="Cao Q."/>
            <person name="Sharma T."/>
            <person name="Shen D."/>
            <person name="Roswanjaya Y."/>
            <person name="Wardhani T."/>
            <person name="Kalhor M.S."/>
            <person name="Jansen J."/>
            <person name="Van den Hoogen J."/>
            <person name="Gungor B."/>
            <person name="Hartog M."/>
            <person name="Hontelez J."/>
            <person name="Verver J."/>
            <person name="Yang W.-C."/>
            <person name="Schijlen E."/>
            <person name="Repin R."/>
            <person name="Schilthuizen M."/>
            <person name="Schranz E."/>
            <person name="Heidstra R."/>
            <person name="Miyata K."/>
            <person name="Fedorova E."/>
            <person name="Kohlen W."/>
            <person name="Bisseling T."/>
            <person name="Smit S."/>
            <person name="Geurts R."/>
        </authorList>
    </citation>
    <scope>NUCLEOTIDE SEQUENCE [LARGE SCALE GENOMIC DNA]</scope>
    <source>
        <strain evidence="3">cv. WU1-14</strain>
    </source>
</reference>
<dbReference type="AlphaFoldDB" id="A0A2P5C165"/>
<evidence type="ECO:0000256" key="1">
    <source>
        <dbReference type="SAM" id="Phobius"/>
    </source>
</evidence>
<feature type="transmembrane region" description="Helical" evidence="1">
    <location>
        <begin position="20"/>
        <end position="43"/>
    </location>
</feature>
<protein>
    <submittedName>
        <fullName evidence="2">Amino acid/polyamine transporter</fullName>
    </submittedName>
</protein>
<organism evidence="2 3">
    <name type="scientific">Parasponia andersonii</name>
    <name type="common">Sponia andersonii</name>
    <dbReference type="NCBI Taxonomy" id="3476"/>
    <lineage>
        <taxon>Eukaryota</taxon>
        <taxon>Viridiplantae</taxon>
        <taxon>Streptophyta</taxon>
        <taxon>Embryophyta</taxon>
        <taxon>Tracheophyta</taxon>
        <taxon>Spermatophyta</taxon>
        <taxon>Magnoliopsida</taxon>
        <taxon>eudicotyledons</taxon>
        <taxon>Gunneridae</taxon>
        <taxon>Pentapetalae</taxon>
        <taxon>rosids</taxon>
        <taxon>fabids</taxon>
        <taxon>Rosales</taxon>
        <taxon>Cannabaceae</taxon>
        <taxon>Parasponia</taxon>
    </lineage>
</organism>
<sequence length="74" mass="8275">MLVATAVFALFSELDMLSKLLSIPTLFIFMLMALALIVRRYYVSGVTSRVNNSKLIAILVVILESSIATYIYLE</sequence>
<accession>A0A2P5C165</accession>
<keyword evidence="1" id="KW-0812">Transmembrane</keyword>
<feature type="transmembrane region" description="Helical" evidence="1">
    <location>
        <begin position="55"/>
        <end position="73"/>
    </location>
</feature>
<dbReference type="Proteomes" id="UP000237105">
    <property type="component" value="Unassembled WGS sequence"/>
</dbReference>
<proteinExistence type="predicted"/>
<name>A0A2P5C165_PARAD</name>
<gene>
    <name evidence="2" type="ORF">PanWU01x14_192510</name>
</gene>
<comment type="caution">
    <text evidence="2">The sequence shown here is derived from an EMBL/GenBank/DDBJ whole genome shotgun (WGS) entry which is preliminary data.</text>
</comment>
<evidence type="ECO:0000313" key="2">
    <source>
        <dbReference type="EMBL" id="PON54745.1"/>
    </source>
</evidence>
<keyword evidence="1" id="KW-1133">Transmembrane helix</keyword>
<dbReference type="EMBL" id="JXTB01000190">
    <property type="protein sequence ID" value="PON54745.1"/>
    <property type="molecule type" value="Genomic_DNA"/>
</dbReference>
<dbReference type="OrthoDB" id="3900342at2759"/>